<gene>
    <name evidence="1" type="ORF">PR048_018492</name>
</gene>
<reference evidence="1 2" key="1">
    <citation type="submission" date="2023-02" db="EMBL/GenBank/DDBJ databases">
        <title>LHISI_Scaffold_Assembly.</title>
        <authorList>
            <person name="Stuart O.P."/>
            <person name="Cleave R."/>
            <person name="Magrath M.J.L."/>
            <person name="Mikheyev A.S."/>
        </authorList>
    </citation>
    <scope>NUCLEOTIDE SEQUENCE [LARGE SCALE GENOMIC DNA]</scope>
    <source>
        <strain evidence="1">Daus_M_001</strain>
        <tissue evidence="1">Leg muscle</tissue>
    </source>
</reference>
<proteinExistence type="predicted"/>
<dbReference type="Proteomes" id="UP001159363">
    <property type="component" value="Chromosome 5"/>
</dbReference>
<keyword evidence="2" id="KW-1185">Reference proteome</keyword>
<protein>
    <submittedName>
        <fullName evidence="1">Uncharacterized protein</fullName>
    </submittedName>
</protein>
<dbReference type="EMBL" id="JARBHB010000006">
    <property type="protein sequence ID" value="KAJ8882004.1"/>
    <property type="molecule type" value="Genomic_DNA"/>
</dbReference>
<name>A0ABQ9HCL5_9NEOP</name>
<evidence type="ECO:0000313" key="2">
    <source>
        <dbReference type="Proteomes" id="UP001159363"/>
    </source>
</evidence>
<evidence type="ECO:0000313" key="1">
    <source>
        <dbReference type="EMBL" id="KAJ8882004.1"/>
    </source>
</evidence>
<comment type="caution">
    <text evidence="1">The sequence shown here is derived from an EMBL/GenBank/DDBJ whole genome shotgun (WGS) entry which is preliminary data.</text>
</comment>
<accession>A0ABQ9HCL5</accession>
<sequence>MWAVNFEKVCDVDALACSNSTAQERSLDLVIIQYPNVVYVQIPGLKETVLEASEFLLVIIWVTSDEVQVEFQHRANYCSVPYENDIAQSTGNSPLGHNQGLLTICHDVLHALTGAVPVDLLTHERGFLWHNCRGRKATNDQRKSNVGRNKVQCLRGHGNFKSILYCFKLTDTPLYLVCRIDDTVGDLLAVCGNVIEIHTAYQKRMGDLGINPFEMSSLVCSRMDYHVWMDYIVQLGNNL</sequence>
<organism evidence="1 2">
    <name type="scientific">Dryococelus australis</name>
    <dbReference type="NCBI Taxonomy" id="614101"/>
    <lineage>
        <taxon>Eukaryota</taxon>
        <taxon>Metazoa</taxon>
        <taxon>Ecdysozoa</taxon>
        <taxon>Arthropoda</taxon>
        <taxon>Hexapoda</taxon>
        <taxon>Insecta</taxon>
        <taxon>Pterygota</taxon>
        <taxon>Neoptera</taxon>
        <taxon>Polyneoptera</taxon>
        <taxon>Phasmatodea</taxon>
        <taxon>Verophasmatodea</taxon>
        <taxon>Anareolatae</taxon>
        <taxon>Phasmatidae</taxon>
        <taxon>Eurycanthinae</taxon>
        <taxon>Dryococelus</taxon>
    </lineage>
</organism>